<dbReference type="GO" id="GO:0007165">
    <property type="term" value="P:signal transduction"/>
    <property type="evidence" value="ECO:0007669"/>
    <property type="project" value="InterPro"/>
</dbReference>
<evidence type="ECO:0000256" key="5">
    <source>
        <dbReference type="SAM" id="Phobius"/>
    </source>
</evidence>
<feature type="domain" description="Methyl-accepting transducer" evidence="6">
    <location>
        <begin position="276"/>
        <end position="491"/>
    </location>
</feature>
<evidence type="ECO:0000256" key="1">
    <source>
        <dbReference type="ARBA" id="ARBA00022500"/>
    </source>
</evidence>
<dbReference type="Pfam" id="PF00015">
    <property type="entry name" value="MCPsignal"/>
    <property type="match status" value="1"/>
</dbReference>
<feature type="transmembrane region" description="Helical" evidence="5">
    <location>
        <begin position="12"/>
        <end position="36"/>
    </location>
</feature>
<dbReference type="PROSITE" id="PS50111">
    <property type="entry name" value="CHEMOTAXIS_TRANSDUC_2"/>
    <property type="match status" value="1"/>
</dbReference>
<dbReference type="CDD" id="cd06225">
    <property type="entry name" value="HAMP"/>
    <property type="match status" value="1"/>
</dbReference>
<dbReference type="InterPro" id="IPR004089">
    <property type="entry name" value="MCPsignal_dom"/>
</dbReference>
<dbReference type="SUPFAM" id="SSF58104">
    <property type="entry name" value="Methyl-accepting chemotaxis protein (MCP) signaling domain"/>
    <property type="match status" value="1"/>
</dbReference>
<reference evidence="8" key="1">
    <citation type="submission" date="2018-06" db="EMBL/GenBank/DDBJ databases">
        <authorList>
            <person name="Zhirakovskaya E."/>
        </authorList>
    </citation>
    <scope>NUCLEOTIDE SEQUENCE</scope>
</reference>
<accession>A0A3B0V966</accession>
<dbReference type="InterPro" id="IPR004090">
    <property type="entry name" value="Chemotax_Me-accpt_rcpt"/>
</dbReference>
<feature type="domain" description="HAMP" evidence="7">
    <location>
        <begin position="219"/>
        <end position="271"/>
    </location>
</feature>
<sequence>MINPFRNLKLKAKLIIGFSILVFTFIASSALVYNAVNNSQDIISNLYAGRGEDVVMLDKFNELIKKSKEYTFNWVYVGTKEDTKVMLIEIHETHYPEIKSSLESIIADWSQETKDTLTSVIARFDEVMIAEASVMQALSSFESYNDPLTLFETEDLMESTIAPSTESLQKTLDRLIAVKSTEGATIKVVDIINQSKTTIVVSAIVVFVLAVIIALFISSSITKRIGDAIGTIKAMANGDLTQKIIVTNNDEIGEMINQFLIMTDRLKDAIGVIFATSDSIGISSAKIKDSSKQTSLGATEQAASAEEVAASMEEMSANIQQNTENAQQTEKIAIQASEDIQEGNSAVAQTVDSMKTIASKISIIEEIARQTNLLALNAAVEAARAGEHGKGFAVVAAEVRKLAERSQEAANEINDLTSSSLKISEKAGNLLEAIVPNIDKTARLVQEITAASKEQNSGAEQVNNALQELNNVVQRNASASEEIAHNADDLSNKGNQLKEAISFFKIDDVAIRKGILATGNVETISESKKNKPYTSDQVKEEQVRKEETSSQENIGVEIKLDENDGADDEYEKF</sequence>
<protein>
    <submittedName>
        <fullName evidence="8">Methyl-accepting chemotaxis protein I (Serine chemoreceptor protein)</fullName>
    </submittedName>
</protein>
<dbReference type="GO" id="GO:0006935">
    <property type="term" value="P:chemotaxis"/>
    <property type="evidence" value="ECO:0007669"/>
    <property type="project" value="UniProtKB-KW"/>
</dbReference>
<keyword evidence="8" id="KW-0675">Receptor</keyword>
<evidence type="ECO:0000259" key="6">
    <source>
        <dbReference type="PROSITE" id="PS50111"/>
    </source>
</evidence>
<keyword evidence="5" id="KW-1133">Transmembrane helix</keyword>
<feature type="transmembrane region" description="Helical" evidence="5">
    <location>
        <begin position="199"/>
        <end position="217"/>
    </location>
</feature>
<keyword evidence="3" id="KW-0175">Coiled coil</keyword>
<dbReference type="FunFam" id="1.10.287.950:FF:000001">
    <property type="entry name" value="Methyl-accepting chemotaxis sensory transducer"/>
    <property type="match status" value="1"/>
</dbReference>
<feature type="coiled-coil region" evidence="3">
    <location>
        <begin position="302"/>
        <end position="332"/>
    </location>
</feature>
<dbReference type="Gene3D" id="1.10.287.950">
    <property type="entry name" value="Methyl-accepting chemotaxis protein"/>
    <property type="match status" value="1"/>
</dbReference>
<keyword evidence="5" id="KW-0812">Transmembrane</keyword>
<feature type="compositionally biased region" description="Basic and acidic residues" evidence="4">
    <location>
        <begin position="537"/>
        <end position="548"/>
    </location>
</feature>
<dbReference type="InterPro" id="IPR003660">
    <property type="entry name" value="HAMP_dom"/>
</dbReference>
<dbReference type="PANTHER" id="PTHR43531:SF11">
    <property type="entry name" value="METHYL-ACCEPTING CHEMOTAXIS PROTEIN 3"/>
    <property type="match status" value="1"/>
</dbReference>
<dbReference type="Gene3D" id="6.10.340.10">
    <property type="match status" value="1"/>
</dbReference>
<evidence type="ECO:0000256" key="3">
    <source>
        <dbReference type="SAM" id="Coils"/>
    </source>
</evidence>
<comment type="similarity">
    <text evidence="2">Belongs to the methyl-accepting chemotaxis (MCP) protein family.</text>
</comment>
<dbReference type="PROSITE" id="PS50885">
    <property type="entry name" value="HAMP"/>
    <property type="match status" value="1"/>
</dbReference>
<keyword evidence="5" id="KW-0472">Membrane</keyword>
<gene>
    <name evidence="8" type="ORF">MNBD_BACTEROID06-1251</name>
</gene>
<dbReference type="SMART" id="SM00283">
    <property type="entry name" value="MA"/>
    <property type="match status" value="1"/>
</dbReference>
<dbReference type="PANTHER" id="PTHR43531">
    <property type="entry name" value="PROTEIN ICFG"/>
    <property type="match status" value="1"/>
</dbReference>
<evidence type="ECO:0000313" key="8">
    <source>
        <dbReference type="EMBL" id="VAW28546.1"/>
    </source>
</evidence>
<name>A0A3B0V966_9ZZZZ</name>
<dbReference type="AlphaFoldDB" id="A0A3B0V966"/>
<keyword evidence="1" id="KW-0145">Chemotaxis</keyword>
<dbReference type="GO" id="GO:0004888">
    <property type="term" value="F:transmembrane signaling receptor activity"/>
    <property type="evidence" value="ECO:0007669"/>
    <property type="project" value="InterPro"/>
</dbReference>
<feature type="region of interest" description="Disordered" evidence="4">
    <location>
        <begin position="525"/>
        <end position="573"/>
    </location>
</feature>
<dbReference type="GO" id="GO:0005886">
    <property type="term" value="C:plasma membrane"/>
    <property type="evidence" value="ECO:0007669"/>
    <property type="project" value="TreeGrafter"/>
</dbReference>
<dbReference type="SMART" id="SM00304">
    <property type="entry name" value="HAMP"/>
    <property type="match status" value="1"/>
</dbReference>
<feature type="compositionally biased region" description="Acidic residues" evidence="4">
    <location>
        <begin position="563"/>
        <end position="573"/>
    </location>
</feature>
<dbReference type="PRINTS" id="PR00260">
    <property type="entry name" value="CHEMTRNSDUCR"/>
</dbReference>
<organism evidence="8">
    <name type="scientific">hydrothermal vent metagenome</name>
    <dbReference type="NCBI Taxonomy" id="652676"/>
    <lineage>
        <taxon>unclassified sequences</taxon>
        <taxon>metagenomes</taxon>
        <taxon>ecological metagenomes</taxon>
    </lineage>
</organism>
<dbReference type="InterPro" id="IPR051310">
    <property type="entry name" value="MCP_chemotaxis"/>
</dbReference>
<evidence type="ECO:0000256" key="4">
    <source>
        <dbReference type="SAM" id="MobiDB-lite"/>
    </source>
</evidence>
<dbReference type="Pfam" id="PF00672">
    <property type="entry name" value="HAMP"/>
    <property type="match status" value="1"/>
</dbReference>
<evidence type="ECO:0000259" key="7">
    <source>
        <dbReference type="PROSITE" id="PS50885"/>
    </source>
</evidence>
<proteinExistence type="inferred from homology"/>
<evidence type="ECO:0000256" key="2">
    <source>
        <dbReference type="ARBA" id="ARBA00029447"/>
    </source>
</evidence>
<dbReference type="EMBL" id="UOES01000419">
    <property type="protein sequence ID" value="VAW28546.1"/>
    <property type="molecule type" value="Genomic_DNA"/>
</dbReference>